<reference evidence="1 2" key="1">
    <citation type="submission" date="2015-09" db="EMBL/GenBank/DDBJ databases">
        <authorList>
            <consortium name="Pathogen Informatics"/>
        </authorList>
    </citation>
    <scope>NUCLEOTIDE SEQUENCE [LARGE SCALE GENOMIC DNA]</scope>
    <source>
        <strain evidence="1 2">2789STDY5834939</strain>
    </source>
</reference>
<dbReference type="Proteomes" id="UP000095765">
    <property type="component" value="Unassembled WGS sequence"/>
</dbReference>
<accession>A0A174UUA0</accession>
<organism evidence="1 2">
    <name type="scientific">Anaerotruncus colihominis</name>
    <dbReference type="NCBI Taxonomy" id="169435"/>
    <lineage>
        <taxon>Bacteria</taxon>
        <taxon>Bacillati</taxon>
        <taxon>Bacillota</taxon>
        <taxon>Clostridia</taxon>
        <taxon>Eubacteriales</taxon>
        <taxon>Oscillospiraceae</taxon>
        <taxon>Anaerotruncus</taxon>
    </lineage>
</organism>
<protein>
    <submittedName>
        <fullName evidence="1">Uncharacterized protein</fullName>
    </submittedName>
</protein>
<dbReference type="EMBL" id="CZBE01000045">
    <property type="protein sequence ID" value="CUQ24926.1"/>
    <property type="molecule type" value="Genomic_DNA"/>
</dbReference>
<name>A0A174UUA0_9FIRM</name>
<dbReference type="RefSeq" id="WP_055246208.1">
    <property type="nucleotide sequence ID" value="NZ_CABIWA010000027.1"/>
</dbReference>
<sequence>MNNEEKILELLGQVIARQNKADAVLEQVLARQDKADAVLEQVLARQDKADAAIAEMRQEMNARFDKMDDRLDFLETCINEAAKDTQMSIRRHEKEYHEAV</sequence>
<gene>
    <name evidence="1" type="ORF">ERS852551_03708</name>
</gene>
<evidence type="ECO:0000313" key="1">
    <source>
        <dbReference type="EMBL" id="CUQ24926.1"/>
    </source>
</evidence>
<evidence type="ECO:0000313" key="2">
    <source>
        <dbReference type="Proteomes" id="UP000095765"/>
    </source>
</evidence>
<dbReference type="OrthoDB" id="1716019at2"/>
<dbReference type="AlphaFoldDB" id="A0A174UUA0"/>
<proteinExistence type="predicted"/>